<gene>
    <name evidence="4" type="ORF">KI387_016335</name>
</gene>
<dbReference type="SUPFAM" id="SSF51395">
    <property type="entry name" value="FMN-linked oxidoreductases"/>
    <property type="match status" value="1"/>
</dbReference>
<dbReference type="InterPro" id="IPR013785">
    <property type="entry name" value="Aldolase_TIM"/>
</dbReference>
<keyword evidence="1" id="KW-0285">Flavoprotein</keyword>
<organism evidence="4 5">
    <name type="scientific">Taxus chinensis</name>
    <name type="common">Chinese yew</name>
    <name type="synonym">Taxus wallichiana var. chinensis</name>
    <dbReference type="NCBI Taxonomy" id="29808"/>
    <lineage>
        <taxon>Eukaryota</taxon>
        <taxon>Viridiplantae</taxon>
        <taxon>Streptophyta</taxon>
        <taxon>Embryophyta</taxon>
        <taxon>Tracheophyta</taxon>
        <taxon>Spermatophyta</taxon>
        <taxon>Pinopsida</taxon>
        <taxon>Pinidae</taxon>
        <taxon>Conifers II</taxon>
        <taxon>Cupressales</taxon>
        <taxon>Taxaceae</taxon>
        <taxon>Taxus</taxon>
    </lineage>
</organism>
<name>A0AA38LF93_TAXCH</name>
<reference evidence="4 5" key="1">
    <citation type="journal article" date="2021" name="Nat. Plants">
        <title>The Taxus genome provides insights into paclitaxel biosynthesis.</title>
        <authorList>
            <person name="Xiong X."/>
            <person name="Gou J."/>
            <person name="Liao Q."/>
            <person name="Li Y."/>
            <person name="Zhou Q."/>
            <person name="Bi G."/>
            <person name="Li C."/>
            <person name="Du R."/>
            <person name="Wang X."/>
            <person name="Sun T."/>
            <person name="Guo L."/>
            <person name="Liang H."/>
            <person name="Lu P."/>
            <person name="Wu Y."/>
            <person name="Zhang Z."/>
            <person name="Ro D.K."/>
            <person name="Shang Y."/>
            <person name="Huang S."/>
            <person name="Yan J."/>
        </authorList>
    </citation>
    <scope>NUCLEOTIDE SEQUENCE [LARGE SCALE GENOMIC DNA]</scope>
    <source>
        <strain evidence="4">Ta-2019</strain>
    </source>
</reference>
<evidence type="ECO:0000256" key="1">
    <source>
        <dbReference type="ARBA" id="ARBA00022630"/>
    </source>
</evidence>
<sequence length="102" mass="11124">YLETGDSNPKALGLCMAEALNKYNILYAHYVEPRMVSVGESVATEKSLLPFRKAFKGSFLVAGGYDREVGNATIATGKDEGAVERSGMVVKEAYQVRELECL</sequence>
<accession>A0AA38LF93</accession>
<proteinExistence type="predicted"/>
<keyword evidence="3" id="KW-0521">NADP</keyword>
<keyword evidence="5" id="KW-1185">Reference proteome</keyword>
<dbReference type="Proteomes" id="UP000824469">
    <property type="component" value="Unassembled WGS sequence"/>
</dbReference>
<dbReference type="PANTHER" id="PTHR22893">
    <property type="entry name" value="NADH OXIDOREDUCTASE-RELATED"/>
    <property type="match status" value="1"/>
</dbReference>
<dbReference type="GO" id="GO:0016491">
    <property type="term" value="F:oxidoreductase activity"/>
    <property type="evidence" value="ECO:0007669"/>
    <property type="project" value="InterPro"/>
</dbReference>
<dbReference type="Gene3D" id="3.20.20.70">
    <property type="entry name" value="Aldolase class I"/>
    <property type="match status" value="1"/>
</dbReference>
<keyword evidence="2" id="KW-0288">FMN</keyword>
<feature type="non-terminal residue" evidence="4">
    <location>
        <position position="102"/>
    </location>
</feature>
<protein>
    <submittedName>
        <fullName evidence="4">Uncharacterized protein</fullName>
    </submittedName>
</protein>
<dbReference type="GO" id="GO:0010181">
    <property type="term" value="F:FMN binding"/>
    <property type="evidence" value="ECO:0007669"/>
    <property type="project" value="InterPro"/>
</dbReference>
<dbReference type="PANTHER" id="PTHR22893:SF91">
    <property type="entry name" value="NADPH DEHYDROGENASE 2-RELATED"/>
    <property type="match status" value="1"/>
</dbReference>
<evidence type="ECO:0000256" key="2">
    <source>
        <dbReference type="ARBA" id="ARBA00022643"/>
    </source>
</evidence>
<comment type="caution">
    <text evidence="4">The sequence shown here is derived from an EMBL/GenBank/DDBJ whole genome shotgun (WGS) entry which is preliminary data.</text>
</comment>
<evidence type="ECO:0000313" key="4">
    <source>
        <dbReference type="EMBL" id="KAH9321696.1"/>
    </source>
</evidence>
<dbReference type="InterPro" id="IPR045247">
    <property type="entry name" value="Oye-like"/>
</dbReference>
<evidence type="ECO:0000256" key="3">
    <source>
        <dbReference type="ARBA" id="ARBA00022857"/>
    </source>
</evidence>
<feature type="non-terminal residue" evidence="4">
    <location>
        <position position="1"/>
    </location>
</feature>
<dbReference type="EMBL" id="JAHRHJ020000003">
    <property type="protein sequence ID" value="KAH9321696.1"/>
    <property type="molecule type" value="Genomic_DNA"/>
</dbReference>
<evidence type="ECO:0000313" key="5">
    <source>
        <dbReference type="Proteomes" id="UP000824469"/>
    </source>
</evidence>
<dbReference type="AlphaFoldDB" id="A0AA38LF93"/>